<gene>
    <name evidence="3" type="ORF">VIBNI_A3816</name>
</gene>
<dbReference type="eggNOG" id="COG0476">
    <property type="taxonomic scope" value="Bacteria"/>
</dbReference>
<sequence>MASISDSEFLRYQRQIALPEIGDSGQSKLKKARLLVIGCGGLGCSAIQHLACSGVGNLVVADGDTVEISNLPRQILYTENEVGLSKVEATKKAIARLNASTKVRTINKRLEGSQLELECMMADLVLDCSDNFETRQAVNLACMKSKTPLISGAAIGWDGQLSTFLYQDSQPCYHCLYPINESQPNMRCSDAGVVGPVVGIIGTHQALTAIRIITTGKAAESRLTLFDGLSMQFHQLKVAKDPACPVCNTNSDTQEEQ</sequence>
<dbReference type="PANTHER" id="PTHR10953">
    <property type="entry name" value="UBIQUITIN-ACTIVATING ENZYME E1"/>
    <property type="match status" value="1"/>
</dbReference>
<reference evidence="3 4" key="1">
    <citation type="journal article" date="2013" name="ISME J.">
        <title>Comparative genomics of pathogenic lineages of Vibrio nigripulchritudo identifies virulence-associated traits.</title>
        <authorList>
            <person name="Goudenege D."/>
            <person name="Labreuche Y."/>
            <person name="Krin E."/>
            <person name="Ansquer D."/>
            <person name="Mangenot S."/>
            <person name="Calteau A."/>
            <person name="Medigue C."/>
            <person name="Mazel D."/>
            <person name="Polz M.F."/>
            <person name="Le Roux F."/>
        </authorList>
    </citation>
    <scope>NUCLEOTIDE SEQUENCE [LARGE SCALE GENOMIC DNA]</scope>
    <source>
        <strain evidence="4">SnF1</strain>
    </source>
</reference>
<dbReference type="RefSeq" id="WP_022552135.1">
    <property type="nucleotide sequence ID" value="NC_022528.1"/>
</dbReference>
<dbReference type="Proteomes" id="UP000016895">
    <property type="component" value="Chromosome 1"/>
</dbReference>
<dbReference type="Pfam" id="PF00899">
    <property type="entry name" value="ThiF"/>
    <property type="match status" value="1"/>
</dbReference>
<dbReference type="GO" id="GO:0008641">
    <property type="term" value="F:ubiquitin-like modifier activating enzyme activity"/>
    <property type="evidence" value="ECO:0007669"/>
    <property type="project" value="InterPro"/>
</dbReference>
<dbReference type="InterPro" id="IPR035985">
    <property type="entry name" value="Ubiquitin-activating_enz"/>
</dbReference>
<dbReference type="EMBL" id="FO203526">
    <property type="protein sequence ID" value="CCO59772.1"/>
    <property type="molecule type" value="Genomic_DNA"/>
</dbReference>
<dbReference type="CDD" id="cd00757">
    <property type="entry name" value="ThiF_MoeB_HesA_family"/>
    <property type="match status" value="1"/>
</dbReference>
<dbReference type="KEGG" id="vni:VIBNI_A3816"/>
<evidence type="ECO:0000259" key="2">
    <source>
        <dbReference type="Pfam" id="PF00899"/>
    </source>
</evidence>
<evidence type="ECO:0000256" key="1">
    <source>
        <dbReference type="ARBA" id="ARBA00009919"/>
    </source>
</evidence>
<dbReference type="InterPro" id="IPR045886">
    <property type="entry name" value="ThiF/MoeB/HesA"/>
</dbReference>
<keyword evidence="4" id="KW-1185">Reference proteome</keyword>
<dbReference type="GO" id="GO:0016779">
    <property type="term" value="F:nucleotidyltransferase activity"/>
    <property type="evidence" value="ECO:0007669"/>
    <property type="project" value="TreeGrafter"/>
</dbReference>
<dbReference type="STRING" id="28173.VIBNI_A3816"/>
<dbReference type="GO" id="GO:0005829">
    <property type="term" value="C:cytosol"/>
    <property type="evidence" value="ECO:0007669"/>
    <property type="project" value="TreeGrafter"/>
</dbReference>
<accession>U4KAN9</accession>
<proteinExistence type="inferred from homology"/>
<dbReference type="GO" id="GO:0004792">
    <property type="term" value="F:thiosulfate-cyanide sulfurtransferase activity"/>
    <property type="evidence" value="ECO:0007669"/>
    <property type="project" value="TreeGrafter"/>
</dbReference>
<dbReference type="AlphaFoldDB" id="U4KAN9"/>
<dbReference type="GO" id="GO:0008146">
    <property type="term" value="F:sulfotransferase activity"/>
    <property type="evidence" value="ECO:0007669"/>
    <property type="project" value="TreeGrafter"/>
</dbReference>
<dbReference type="SUPFAM" id="SSF69572">
    <property type="entry name" value="Activating enzymes of the ubiquitin-like proteins"/>
    <property type="match status" value="1"/>
</dbReference>
<comment type="similarity">
    <text evidence="1">Belongs to the HesA/MoeB/ThiF family.</text>
</comment>
<evidence type="ECO:0000313" key="4">
    <source>
        <dbReference type="Proteomes" id="UP000016895"/>
    </source>
</evidence>
<protein>
    <submittedName>
        <fullName evidence="3">Putative Dinucleotide-utilizing enzyme involved in molybdopterin and thiamine biosynthesis family 2</fullName>
    </submittedName>
</protein>
<dbReference type="PATRIC" id="fig|1260221.3.peg.3623"/>
<name>U4KAN9_9VIBR</name>
<organism evidence="3 4">
    <name type="scientific">Vibrio nigripulchritudo</name>
    <dbReference type="NCBI Taxonomy" id="28173"/>
    <lineage>
        <taxon>Bacteria</taxon>
        <taxon>Pseudomonadati</taxon>
        <taxon>Pseudomonadota</taxon>
        <taxon>Gammaproteobacteria</taxon>
        <taxon>Vibrionales</taxon>
        <taxon>Vibrionaceae</taxon>
        <taxon>Vibrio</taxon>
    </lineage>
</organism>
<dbReference type="NCBIfam" id="NF004281">
    <property type="entry name" value="PRK05690.1"/>
    <property type="match status" value="1"/>
</dbReference>
<dbReference type="FunFam" id="3.40.50.720:FF:000080">
    <property type="entry name" value="Thiazole biosynthesis adenylyltransferase ThiF"/>
    <property type="match status" value="1"/>
</dbReference>
<dbReference type="Gene3D" id="3.40.50.720">
    <property type="entry name" value="NAD(P)-binding Rossmann-like Domain"/>
    <property type="match status" value="1"/>
</dbReference>
<dbReference type="OrthoDB" id="9804286at2"/>
<evidence type="ECO:0000313" key="3">
    <source>
        <dbReference type="EMBL" id="CCO59772.1"/>
    </source>
</evidence>
<dbReference type="InterPro" id="IPR000594">
    <property type="entry name" value="ThiF_NAD_FAD-bd"/>
</dbReference>
<feature type="domain" description="THIF-type NAD/FAD binding fold" evidence="2">
    <location>
        <begin position="12"/>
        <end position="246"/>
    </location>
</feature>
<dbReference type="PANTHER" id="PTHR10953:SF240">
    <property type="entry name" value="SULFUR CARRIER PROTEIN THIS ADENYLYLTRANSFERASE"/>
    <property type="match status" value="1"/>
</dbReference>